<gene>
    <name evidence="1" type="ORF">AK812_SmicGene14657</name>
</gene>
<proteinExistence type="predicted"/>
<dbReference type="AlphaFoldDB" id="A0A1Q9E4Z0"/>
<dbReference type="Proteomes" id="UP000186817">
    <property type="component" value="Unassembled WGS sequence"/>
</dbReference>
<protein>
    <submittedName>
        <fullName evidence="1">Uncharacterized protein</fullName>
    </submittedName>
</protein>
<evidence type="ECO:0000313" key="2">
    <source>
        <dbReference type="Proteomes" id="UP000186817"/>
    </source>
</evidence>
<comment type="caution">
    <text evidence="1">The sequence shown here is derived from an EMBL/GenBank/DDBJ whole genome shotgun (WGS) entry which is preliminary data.</text>
</comment>
<reference evidence="1 2" key="1">
    <citation type="submission" date="2016-02" db="EMBL/GenBank/DDBJ databases">
        <title>Genome analysis of coral dinoflagellate symbionts highlights evolutionary adaptations to a symbiotic lifestyle.</title>
        <authorList>
            <person name="Aranda M."/>
            <person name="Li Y."/>
            <person name="Liew Y.J."/>
            <person name="Baumgarten S."/>
            <person name="Simakov O."/>
            <person name="Wilson M."/>
            <person name="Piel J."/>
            <person name="Ashoor H."/>
            <person name="Bougouffa S."/>
            <person name="Bajic V.B."/>
            <person name="Ryu T."/>
            <person name="Ravasi T."/>
            <person name="Bayer T."/>
            <person name="Micklem G."/>
            <person name="Kim H."/>
            <person name="Bhak J."/>
            <person name="Lajeunesse T.C."/>
            <person name="Voolstra C.R."/>
        </authorList>
    </citation>
    <scope>NUCLEOTIDE SEQUENCE [LARGE SCALE GENOMIC DNA]</scope>
    <source>
        <strain evidence="1 2">CCMP2467</strain>
    </source>
</reference>
<keyword evidence="2" id="KW-1185">Reference proteome</keyword>
<dbReference type="OrthoDB" id="10358685at2759"/>
<name>A0A1Q9E4Z0_SYMMI</name>
<sequence length="513" mass="56888">MVSFVLAQECAIKTRAIEQLIEDEAKVREMLQELEELGEKEADSVGIGSPQWLEGVSPCLTSHGGARSASTPSLPCTSPMSACLKVPPHGPSASPESSPSHLKAAREDLTKEITQLEDLRLCVQQICFALRSSVHDDPAGQEVSPEPPLLPRPALALKARSLMEASLRPALSEFVETFLRQPSEADVVAVDMDETLQDSIAASSVVELSETKQSLQSPEVSSPSSLLRPYMKWRPTAVLGTLVTLGSFVAAAWLLANPSSVVRTEASVPKAEIEMGGVMIFDVKAYFLYGSMDSLGRSFAALHDDLSIETNLIMTDYVYTINPHFSLEHNAPGPAQNFIGTIYQNWCIDGKFQLPKAEKRHAESPRRARLRDERGSRWRELDVKAQLEELICPHQSERTSQVAATDLRLARWIDMPRFSGLFRWLRLLPTVQVVVGLVPVKPEKGPLFPDYDCRNVGMVDGIDWSKWRSIYVEMHPSQWTDASAKYFDLFMSADEATYNSWMGVCPSLRGRSI</sequence>
<evidence type="ECO:0000313" key="1">
    <source>
        <dbReference type="EMBL" id="OLQ02487.1"/>
    </source>
</evidence>
<organism evidence="1 2">
    <name type="scientific">Symbiodinium microadriaticum</name>
    <name type="common">Dinoflagellate</name>
    <name type="synonym">Zooxanthella microadriatica</name>
    <dbReference type="NCBI Taxonomy" id="2951"/>
    <lineage>
        <taxon>Eukaryota</taxon>
        <taxon>Sar</taxon>
        <taxon>Alveolata</taxon>
        <taxon>Dinophyceae</taxon>
        <taxon>Suessiales</taxon>
        <taxon>Symbiodiniaceae</taxon>
        <taxon>Symbiodinium</taxon>
    </lineage>
</organism>
<accession>A0A1Q9E4Z0</accession>
<dbReference type="EMBL" id="LSRX01000263">
    <property type="protein sequence ID" value="OLQ02487.1"/>
    <property type="molecule type" value="Genomic_DNA"/>
</dbReference>